<name>A0ABY7EAM3_MYAAR</name>
<proteinExistence type="predicted"/>
<organism evidence="3 4">
    <name type="scientific">Mya arenaria</name>
    <name type="common">Soft-shell clam</name>
    <dbReference type="NCBI Taxonomy" id="6604"/>
    <lineage>
        <taxon>Eukaryota</taxon>
        <taxon>Metazoa</taxon>
        <taxon>Spiralia</taxon>
        <taxon>Lophotrochozoa</taxon>
        <taxon>Mollusca</taxon>
        <taxon>Bivalvia</taxon>
        <taxon>Autobranchia</taxon>
        <taxon>Heteroconchia</taxon>
        <taxon>Euheterodonta</taxon>
        <taxon>Imparidentia</taxon>
        <taxon>Neoheterodontei</taxon>
        <taxon>Myida</taxon>
        <taxon>Myoidea</taxon>
        <taxon>Myidae</taxon>
        <taxon>Mya</taxon>
    </lineage>
</organism>
<dbReference type="InterPro" id="IPR013162">
    <property type="entry name" value="CD80_C2-set"/>
</dbReference>
<dbReference type="Gene3D" id="2.60.40.10">
    <property type="entry name" value="Immunoglobulins"/>
    <property type="match status" value="1"/>
</dbReference>
<gene>
    <name evidence="3" type="ORF">MAR_021216</name>
</gene>
<evidence type="ECO:0000313" key="3">
    <source>
        <dbReference type="EMBL" id="WAR05847.1"/>
    </source>
</evidence>
<dbReference type="InterPro" id="IPR036179">
    <property type="entry name" value="Ig-like_dom_sf"/>
</dbReference>
<keyword evidence="1" id="KW-1015">Disulfide bond</keyword>
<reference evidence="3" key="1">
    <citation type="submission" date="2022-11" db="EMBL/GenBank/DDBJ databases">
        <title>Centuries of genome instability and evolution in soft-shell clam transmissible cancer (bioRxiv).</title>
        <authorList>
            <person name="Hart S.F.M."/>
            <person name="Yonemitsu M.A."/>
            <person name="Giersch R.M."/>
            <person name="Beal B.F."/>
            <person name="Arriagada G."/>
            <person name="Davis B.W."/>
            <person name="Ostrander E.A."/>
            <person name="Goff S.P."/>
            <person name="Metzger M.J."/>
        </authorList>
    </citation>
    <scope>NUCLEOTIDE SEQUENCE</scope>
    <source>
        <strain evidence="3">MELC-2E11</strain>
        <tissue evidence="3">Siphon/mantle</tissue>
    </source>
</reference>
<dbReference type="Proteomes" id="UP001164746">
    <property type="component" value="Chromosome 5"/>
</dbReference>
<accession>A0ABY7EAM3</accession>
<dbReference type="InterPro" id="IPR007110">
    <property type="entry name" value="Ig-like_dom"/>
</dbReference>
<sequence length="211" mass="23509">MSTVSGDEWIILRDSVKQCVHTLQIPPSRLLLVIDQGKLSNVITASCISMFSYPACNIKWESTMEHFKYTSIENRTFKEVTESKISFSATNEDHGKQIRCSTEYQYFKNTLSNTTTVIFAKKPKVMIHSTSALSAPRNTHITLICAANAHPIGNITWTMANASNSLFSTTKSCLYASTCNHEMTTTNVEQEFATNDYGSGRGSILVTVQEQ</sequence>
<dbReference type="Pfam" id="PF08205">
    <property type="entry name" value="C2-set_2"/>
    <property type="match status" value="1"/>
</dbReference>
<evidence type="ECO:0000259" key="2">
    <source>
        <dbReference type="PROSITE" id="PS50835"/>
    </source>
</evidence>
<dbReference type="SUPFAM" id="SSF48726">
    <property type="entry name" value="Immunoglobulin"/>
    <property type="match status" value="1"/>
</dbReference>
<evidence type="ECO:0000313" key="4">
    <source>
        <dbReference type="Proteomes" id="UP001164746"/>
    </source>
</evidence>
<keyword evidence="4" id="KW-1185">Reference proteome</keyword>
<dbReference type="InterPro" id="IPR013783">
    <property type="entry name" value="Ig-like_fold"/>
</dbReference>
<feature type="non-terminal residue" evidence="3">
    <location>
        <position position="1"/>
    </location>
</feature>
<feature type="domain" description="Ig-like" evidence="2">
    <location>
        <begin position="123"/>
        <end position="211"/>
    </location>
</feature>
<dbReference type="PROSITE" id="PS50835">
    <property type="entry name" value="IG_LIKE"/>
    <property type="match status" value="1"/>
</dbReference>
<protein>
    <recommendedName>
        <fullName evidence="2">Ig-like domain-containing protein</fullName>
    </recommendedName>
</protein>
<evidence type="ECO:0000256" key="1">
    <source>
        <dbReference type="ARBA" id="ARBA00023157"/>
    </source>
</evidence>
<dbReference type="EMBL" id="CP111016">
    <property type="protein sequence ID" value="WAR05847.1"/>
    <property type="molecule type" value="Genomic_DNA"/>
</dbReference>